<dbReference type="PANTHER" id="PTHR21312">
    <property type="entry name" value="SERINE PROTEASE INHIBITOR"/>
    <property type="match status" value="1"/>
</dbReference>
<evidence type="ECO:0000256" key="2">
    <source>
        <dbReference type="ARBA" id="ARBA00022525"/>
    </source>
</evidence>
<dbReference type="Gene3D" id="3.30.60.30">
    <property type="match status" value="3"/>
</dbReference>
<gene>
    <name evidence="7" type="ORF">DR999_PMT17299</name>
</gene>
<dbReference type="PROSITE" id="PS00282">
    <property type="entry name" value="KAZAL_1"/>
    <property type="match status" value="2"/>
</dbReference>
<dbReference type="CDD" id="cd01327">
    <property type="entry name" value="KAZAL_PSTI"/>
    <property type="match status" value="1"/>
</dbReference>
<evidence type="ECO:0000256" key="5">
    <source>
        <dbReference type="ARBA" id="ARBA00023180"/>
    </source>
</evidence>
<comment type="caution">
    <text evidence="7">The sequence shown here is derived from an EMBL/GenBank/DDBJ whole genome shotgun (WGS) entry which is preliminary data.</text>
</comment>
<dbReference type="PROSITE" id="PS51465">
    <property type="entry name" value="KAZAL_2"/>
    <property type="match status" value="3"/>
</dbReference>
<sequence>MEPQTVRSGCHSKVQEEESQHTARAWVLLIRETGLGASPAAQALVIVKANVPVQCGGAFRVLPLWLAPMGYDSQRSYEPRSHFNAVALGSEVDCSKYPRGTSEDGKVLTACPFILADVCGTDGVTYPSECGLCAHNSEHGTNVSKKHDGKCQRKIVPLDCSQYPSAKAEDGQVLTPCPRILAEVCGTDGVTYPNDCMLCAHNLEHGTNVSKKHDERCKWDVVPKLQQLEAQSGEVTRGHHCDCWTLRLQVDCNKYRRITTEDGKVLTACPLILAEVCGTDGITYPSECELCAHNL</sequence>
<keyword evidence="2" id="KW-0964">Secreted</keyword>
<dbReference type="InterPro" id="IPR002350">
    <property type="entry name" value="Kazal_dom"/>
</dbReference>
<dbReference type="AlphaFoldDB" id="A0A4D9E0H2"/>
<evidence type="ECO:0000256" key="3">
    <source>
        <dbReference type="ARBA" id="ARBA00022690"/>
    </source>
</evidence>
<dbReference type="GO" id="GO:0005576">
    <property type="term" value="C:extracellular region"/>
    <property type="evidence" value="ECO:0007669"/>
    <property type="project" value="UniProtKB-SubCell"/>
</dbReference>
<feature type="domain" description="Kazal-like" evidence="6">
    <location>
        <begin position="246"/>
        <end position="295"/>
    </location>
</feature>
<feature type="domain" description="Kazal-like" evidence="6">
    <location>
        <begin position="88"/>
        <end position="153"/>
    </location>
</feature>
<dbReference type="STRING" id="55544.A0A4D9E0H2"/>
<dbReference type="EMBL" id="QXTE01000266">
    <property type="protein sequence ID" value="TFK00560.1"/>
    <property type="molecule type" value="Genomic_DNA"/>
</dbReference>
<proteinExistence type="predicted"/>
<comment type="subcellular location">
    <subcellularLocation>
        <location evidence="1">Secreted</location>
    </subcellularLocation>
</comment>
<keyword evidence="5" id="KW-0325">Glycoprotein</keyword>
<dbReference type="Pfam" id="PF00050">
    <property type="entry name" value="Kazal_1"/>
    <property type="match status" value="3"/>
</dbReference>
<dbReference type="SUPFAM" id="SSF100895">
    <property type="entry name" value="Kazal-type serine protease inhibitors"/>
    <property type="match status" value="3"/>
</dbReference>
<evidence type="ECO:0000313" key="7">
    <source>
        <dbReference type="EMBL" id="TFK00560.1"/>
    </source>
</evidence>
<evidence type="ECO:0000259" key="6">
    <source>
        <dbReference type="PROSITE" id="PS51465"/>
    </source>
</evidence>
<organism evidence="7 8">
    <name type="scientific">Platysternon megacephalum</name>
    <name type="common">big-headed turtle</name>
    <dbReference type="NCBI Taxonomy" id="55544"/>
    <lineage>
        <taxon>Eukaryota</taxon>
        <taxon>Metazoa</taxon>
        <taxon>Chordata</taxon>
        <taxon>Craniata</taxon>
        <taxon>Vertebrata</taxon>
        <taxon>Euteleostomi</taxon>
        <taxon>Archelosauria</taxon>
        <taxon>Testudinata</taxon>
        <taxon>Testudines</taxon>
        <taxon>Cryptodira</taxon>
        <taxon>Durocryptodira</taxon>
        <taxon>Testudinoidea</taxon>
        <taxon>Platysternidae</taxon>
        <taxon>Platysternon</taxon>
    </lineage>
</organism>
<evidence type="ECO:0000256" key="1">
    <source>
        <dbReference type="ARBA" id="ARBA00004613"/>
    </source>
</evidence>
<evidence type="ECO:0000256" key="4">
    <source>
        <dbReference type="ARBA" id="ARBA00023157"/>
    </source>
</evidence>
<keyword evidence="4" id="KW-1015">Disulfide bond</keyword>
<dbReference type="OrthoDB" id="126772at2759"/>
<keyword evidence="8" id="KW-1185">Reference proteome</keyword>
<keyword evidence="3" id="KW-0646">Protease inhibitor</keyword>
<dbReference type="FunFam" id="3.30.60.30:FF:000036">
    <property type="entry name" value="Ovomucoid"/>
    <property type="match status" value="3"/>
</dbReference>
<dbReference type="InterPro" id="IPR036058">
    <property type="entry name" value="Kazal_dom_sf"/>
</dbReference>
<feature type="domain" description="Kazal-like" evidence="6">
    <location>
        <begin position="154"/>
        <end position="219"/>
    </location>
</feature>
<reference evidence="7 8" key="1">
    <citation type="submission" date="2019-04" db="EMBL/GenBank/DDBJ databases">
        <title>Draft genome of the big-headed turtle Platysternon megacephalum.</title>
        <authorList>
            <person name="Gong S."/>
        </authorList>
    </citation>
    <scope>NUCLEOTIDE SEQUENCE [LARGE SCALE GENOMIC DNA]</scope>
    <source>
        <strain evidence="7">DO16091913</strain>
        <tissue evidence="7">Muscle</tissue>
    </source>
</reference>
<dbReference type="SMART" id="SM00280">
    <property type="entry name" value="KAZAL"/>
    <property type="match status" value="3"/>
</dbReference>
<name>A0A4D9E0H2_9SAUR</name>
<dbReference type="GO" id="GO:0030414">
    <property type="term" value="F:peptidase inhibitor activity"/>
    <property type="evidence" value="ECO:0007669"/>
    <property type="project" value="UniProtKB-KW"/>
</dbReference>
<dbReference type="PANTHER" id="PTHR21312:SF28">
    <property type="entry name" value="OVOINHIBITOR-RELATED"/>
    <property type="match status" value="1"/>
</dbReference>
<accession>A0A4D9E0H2</accession>
<reference evidence="7 8" key="2">
    <citation type="submission" date="2019-04" db="EMBL/GenBank/DDBJ databases">
        <title>The genome sequence of big-headed turtle.</title>
        <authorList>
            <person name="Gong S."/>
        </authorList>
    </citation>
    <scope>NUCLEOTIDE SEQUENCE [LARGE SCALE GENOMIC DNA]</scope>
    <source>
        <strain evidence="7">DO16091913</strain>
        <tissue evidence="7">Muscle</tissue>
    </source>
</reference>
<dbReference type="Proteomes" id="UP000297703">
    <property type="component" value="Unassembled WGS sequence"/>
</dbReference>
<evidence type="ECO:0000313" key="8">
    <source>
        <dbReference type="Proteomes" id="UP000297703"/>
    </source>
</evidence>
<protein>
    <submittedName>
        <fullName evidence="7">Chloride channel protein 2</fullName>
    </submittedName>
</protein>